<dbReference type="PANTHER" id="PTHR43249:SF1">
    <property type="entry name" value="D-GLUCOSIDE 3-DEHYDROGENASE"/>
    <property type="match status" value="1"/>
</dbReference>
<dbReference type="GO" id="GO:0000166">
    <property type="term" value="F:nucleotide binding"/>
    <property type="evidence" value="ECO:0007669"/>
    <property type="project" value="InterPro"/>
</dbReference>
<dbReference type="PANTHER" id="PTHR43249">
    <property type="entry name" value="UDP-N-ACETYL-2-AMINO-2-DEOXY-D-GLUCURONATE OXIDASE"/>
    <property type="match status" value="1"/>
</dbReference>
<gene>
    <name evidence="2" type="ORF">HH215_21955</name>
</gene>
<dbReference type="EMBL" id="CP051680">
    <property type="protein sequence ID" value="QJD85581.1"/>
    <property type="molecule type" value="Genomic_DNA"/>
</dbReference>
<keyword evidence="3" id="KW-1185">Reference proteome</keyword>
<evidence type="ECO:0000313" key="3">
    <source>
        <dbReference type="Proteomes" id="UP000502248"/>
    </source>
</evidence>
<evidence type="ECO:0000313" key="2">
    <source>
        <dbReference type="EMBL" id="QJD85581.1"/>
    </source>
</evidence>
<dbReference type="KEGG" id="cheb:HH215_21955"/>
<evidence type="ECO:0000259" key="1">
    <source>
        <dbReference type="Pfam" id="PF01408"/>
    </source>
</evidence>
<dbReference type="SUPFAM" id="SSF51735">
    <property type="entry name" value="NAD(P)-binding Rossmann-fold domains"/>
    <property type="match status" value="1"/>
</dbReference>
<protein>
    <submittedName>
        <fullName evidence="2">Gfo/Idh/MocA family oxidoreductase</fullName>
    </submittedName>
</protein>
<name>A0A7Z2ZMN8_9BACL</name>
<accession>A0A7Z2ZMN8</accession>
<dbReference type="SUPFAM" id="SSF55347">
    <property type="entry name" value="Glyceraldehyde-3-phosphate dehydrogenase-like, C-terminal domain"/>
    <property type="match status" value="1"/>
</dbReference>
<dbReference type="InterPro" id="IPR000683">
    <property type="entry name" value="Gfo/Idh/MocA-like_OxRdtase_N"/>
</dbReference>
<dbReference type="InterPro" id="IPR036291">
    <property type="entry name" value="NAD(P)-bd_dom_sf"/>
</dbReference>
<dbReference type="Pfam" id="PF01408">
    <property type="entry name" value="GFO_IDH_MocA"/>
    <property type="match status" value="1"/>
</dbReference>
<feature type="domain" description="Gfo/Idh/MocA-like oxidoreductase N-terminal" evidence="1">
    <location>
        <begin position="25"/>
        <end position="141"/>
    </location>
</feature>
<dbReference type="AlphaFoldDB" id="A0A7Z2ZMN8"/>
<dbReference type="Gene3D" id="3.40.50.720">
    <property type="entry name" value="NAD(P)-binding Rossmann-like Domain"/>
    <property type="match status" value="2"/>
</dbReference>
<reference evidence="2 3" key="1">
    <citation type="submission" date="2020-04" db="EMBL/GenBank/DDBJ databases">
        <title>Genome sequencing of novel species.</title>
        <authorList>
            <person name="Heo J."/>
            <person name="Kim S.-J."/>
            <person name="Kim J.-S."/>
            <person name="Hong S.-B."/>
            <person name="Kwon S.-W."/>
        </authorList>
    </citation>
    <scope>NUCLEOTIDE SEQUENCE [LARGE SCALE GENOMIC DNA]</scope>
    <source>
        <strain evidence="2 3">MFER-1</strain>
    </source>
</reference>
<dbReference type="InterPro" id="IPR052515">
    <property type="entry name" value="Gfo/Idh/MocA_Oxidoreductase"/>
</dbReference>
<dbReference type="Proteomes" id="UP000502248">
    <property type="component" value="Chromosome"/>
</dbReference>
<organism evidence="2 3">
    <name type="scientific">Cohnella herbarum</name>
    <dbReference type="NCBI Taxonomy" id="2728023"/>
    <lineage>
        <taxon>Bacteria</taxon>
        <taxon>Bacillati</taxon>
        <taxon>Bacillota</taxon>
        <taxon>Bacilli</taxon>
        <taxon>Bacillales</taxon>
        <taxon>Paenibacillaceae</taxon>
        <taxon>Cohnella</taxon>
    </lineage>
</organism>
<dbReference type="Gene3D" id="3.30.360.10">
    <property type="entry name" value="Dihydrodipicolinate Reductase, domain 2"/>
    <property type="match status" value="1"/>
</dbReference>
<sequence>MSVNIIKLHSCYRLQEEATTVGTKIRVGIVGLGFGAEFIPIYQNHPHAEMYAICQRTEEKLNQIGDHFGIQARYTSFDEMLKDDKIDAVHINSPIPNHAEQSIAALKAGKHVACTVPMATTLEDCRRIVEAQRESGKIYMMMETCVYTREYLYVKELRDSGQLGRIQFLRGAHHQEMKGWPGYWEGLPPMHYATHALSPLLALAGKEADFVSCLGSGQIADQLASKYGSPFAVESASFRLRDSNLAMEVSRSLFETAREYVESFNVYGDLMSFEWQQTEKEHPVVFRGEQAERVEVPDYAGLLPEGIRKYTTEGVYDAAENVHLSFAQGSGHGGSHPHLAHEFIMSIIEQRAPFPDVYTSANWTSAGICAHESAMNEGKQVRIPDYRQGSIIPE</sequence>
<proteinExistence type="predicted"/>